<dbReference type="Proteomes" id="UP000037822">
    <property type="component" value="Unassembled WGS sequence"/>
</dbReference>
<reference evidence="2 3" key="1">
    <citation type="submission" date="2015-07" db="EMBL/GenBank/DDBJ databases">
        <title>Whole genome sequencing of Bosea vaviloviae isolated from cave pool.</title>
        <authorList>
            <person name="Tan N.E.H."/>
            <person name="Lee Y.P."/>
            <person name="Gan H.M."/>
            <person name="Barton H."/>
            <person name="Savka M.A."/>
        </authorList>
    </citation>
    <scope>NUCLEOTIDE SEQUENCE [LARGE SCALE GENOMIC DNA]</scope>
    <source>
        <strain evidence="2 3">SD260</strain>
    </source>
</reference>
<evidence type="ECO:0000313" key="2">
    <source>
        <dbReference type="EMBL" id="KPH81577.1"/>
    </source>
</evidence>
<dbReference type="RefSeq" id="WP_054208410.1">
    <property type="nucleotide sequence ID" value="NZ_LGSZ01000028.1"/>
</dbReference>
<comment type="caution">
    <text evidence="2">The sequence shown here is derived from an EMBL/GenBank/DDBJ whole genome shotgun (WGS) entry which is preliminary data.</text>
</comment>
<dbReference type="Gene3D" id="2.40.420.20">
    <property type="match status" value="1"/>
</dbReference>
<gene>
    <name evidence="2" type="ORF">AE618_07465</name>
</gene>
<evidence type="ECO:0008006" key="4">
    <source>
        <dbReference type="Google" id="ProtNLM"/>
    </source>
</evidence>
<dbReference type="EMBL" id="LGSZ01000028">
    <property type="protein sequence ID" value="KPH81577.1"/>
    <property type="molecule type" value="Genomic_DNA"/>
</dbReference>
<dbReference type="SUPFAM" id="SSF111369">
    <property type="entry name" value="HlyD-like secretion proteins"/>
    <property type="match status" value="1"/>
</dbReference>
<dbReference type="Gene3D" id="2.40.30.170">
    <property type="match status" value="1"/>
</dbReference>
<dbReference type="GO" id="GO:1990281">
    <property type="term" value="C:efflux pump complex"/>
    <property type="evidence" value="ECO:0007669"/>
    <property type="project" value="TreeGrafter"/>
</dbReference>
<keyword evidence="1" id="KW-0175">Coiled coil</keyword>
<keyword evidence="3" id="KW-1185">Reference proteome</keyword>
<dbReference type="PATRIC" id="fig|1526658.3.peg.2167"/>
<accession>A0A0N1F5R4</accession>
<evidence type="ECO:0000256" key="1">
    <source>
        <dbReference type="SAM" id="Coils"/>
    </source>
</evidence>
<dbReference type="Gene3D" id="2.40.50.100">
    <property type="match status" value="1"/>
</dbReference>
<evidence type="ECO:0000313" key="3">
    <source>
        <dbReference type="Proteomes" id="UP000037822"/>
    </source>
</evidence>
<feature type="coiled-coil region" evidence="1">
    <location>
        <begin position="87"/>
        <end position="114"/>
    </location>
</feature>
<dbReference type="PANTHER" id="PTHR30469">
    <property type="entry name" value="MULTIDRUG RESISTANCE PROTEIN MDTA"/>
    <property type="match status" value="1"/>
</dbReference>
<name>A0A0N1F5R4_9HYPH</name>
<dbReference type="GO" id="GO:0015562">
    <property type="term" value="F:efflux transmembrane transporter activity"/>
    <property type="evidence" value="ECO:0007669"/>
    <property type="project" value="TreeGrafter"/>
</dbReference>
<dbReference type="AlphaFoldDB" id="A0A0N1F5R4"/>
<sequence>MSKRIALLAVLILVAMAVAGFFYFRKLSPVTVDVARVERDVEVRVFGLGIVEAQVLSRIGFQVGGRIVQLAADQGEIVPAGTVLATLEDSSQRARVAKAQVATLQAQAALAKAQALLQRSEANLQQRVLVNQRRQSLVDRGSVSREQAEEAQTNETLAQADFAVAKAEVRVAEAARDDVAAALTIEQVLLDQHRLVAPFRARILSRLKEAGAVAGVGEVVFTIIEPHSVWVRAFIDEAVSGGLAIGQKALVRLRSEMNTVVEAQIVRIDQENDRVTEERRVYVRCLNCEPEHQGRYLGEQAEIEIIKRVVPVGLFVPLRAVSGFDGRAGTIWTVEDGKLNKRLVSIGDRLLDGRVLIVDGLPADARAVVSVPADGFTVGRRAVASESPR</sequence>
<dbReference type="OrthoDB" id="9806939at2"/>
<dbReference type="PANTHER" id="PTHR30469:SF20">
    <property type="entry name" value="EFFLUX RND TRANSPORTER PERIPLASMIC ADAPTOR SUBUNIT"/>
    <property type="match status" value="1"/>
</dbReference>
<dbReference type="Gene3D" id="1.10.287.470">
    <property type="entry name" value="Helix hairpin bin"/>
    <property type="match status" value="1"/>
</dbReference>
<proteinExistence type="predicted"/>
<organism evidence="2 3">
    <name type="scientific">Bosea vaviloviae</name>
    <dbReference type="NCBI Taxonomy" id="1526658"/>
    <lineage>
        <taxon>Bacteria</taxon>
        <taxon>Pseudomonadati</taxon>
        <taxon>Pseudomonadota</taxon>
        <taxon>Alphaproteobacteria</taxon>
        <taxon>Hyphomicrobiales</taxon>
        <taxon>Boseaceae</taxon>
        <taxon>Bosea</taxon>
    </lineage>
</organism>
<protein>
    <recommendedName>
        <fullName evidence="4">RND efflux pump membrane fusion protein barrel-sandwich domain-containing protein</fullName>
    </recommendedName>
</protein>